<dbReference type="Gene3D" id="3.30.470.20">
    <property type="entry name" value="ATP-grasp fold, B domain"/>
    <property type="match status" value="1"/>
</dbReference>
<keyword evidence="3" id="KW-0067">ATP-binding</keyword>
<dbReference type="GO" id="GO:0005524">
    <property type="term" value="F:ATP binding"/>
    <property type="evidence" value="ECO:0007669"/>
    <property type="project" value="UniProtKB-KW"/>
</dbReference>
<dbReference type="Gene3D" id="3.40.50.720">
    <property type="entry name" value="NAD(P)-binding Rossmann-like Domain"/>
    <property type="match status" value="1"/>
</dbReference>
<keyword evidence="1 5" id="KW-0436">Ligase</keyword>
<dbReference type="GO" id="GO:0016747">
    <property type="term" value="F:acyltransferase activity, transferring groups other than amino-acyl groups"/>
    <property type="evidence" value="ECO:0007669"/>
    <property type="project" value="InterPro"/>
</dbReference>
<dbReference type="PANTHER" id="PTHR43334">
    <property type="entry name" value="ACETATE--COA LIGASE [ADP-FORMING]"/>
    <property type="match status" value="1"/>
</dbReference>
<evidence type="ECO:0000313" key="6">
    <source>
        <dbReference type="Proteomes" id="UP001164472"/>
    </source>
</evidence>
<evidence type="ECO:0000256" key="3">
    <source>
        <dbReference type="ARBA" id="ARBA00022840"/>
    </source>
</evidence>
<protein>
    <submittedName>
        <fullName evidence="5">Bifunctional acetate--CoA ligase family protein/GNAT family N-acetyltransferase</fullName>
    </submittedName>
</protein>
<dbReference type="InterPro" id="IPR013815">
    <property type="entry name" value="ATP_grasp_subdomain_1"/>
</dbReference>
<dbReference type="InterPro" id="IPR003781">
    <property type="entry name" value="CoA-bd"/>
</dbReference>
<dbReference type="InterPro" id="IPR036291">
    <property type="entry name" value="NAD(P)-bd_dom_sf"/>
</dbReference>
<evidence type="ECO:0000256" key="1">
    <source>
        <dbReference type="ARBA" id="ARBA00022598"/>
    </source>
</evidence>
<dbReference type="Gene3D" id="3.40.50.261">
    <property type="entry name" value="Succinyl-CoA synthetase domains"/>
    <property type="match status" value="2"/>
</dbReference>
<dbReference type="InterPro" id="IPR016102">
    <property type="entry name" value="Succinyl-CoA_synth-like"/>
</dbReference>
<dbReference type="EMBL" id="CP101527">
    <property type="protein sequence ID" value="UZW75789.1"/>
    <property type="molecule type" value="Genomic_DNA"/>
</dbReference>
<feature type="domain" description="N-acetyltransferase" evidence="4">
    <location>
        <begin position="740"/>
        <end position="895"/>
    </location>
</feature>
<dbReference type="InterPro" id="IPR000182">
    <property type="entry name" value="GNAT_dom"/>
</dbReference>
<dbReference type="InterPro" id="IPR051538">
    <property type="entry name" value="Acyl-CoA_Synth/Transferase"/>
</dbReference>
<accession>A0A9E8HJX8</accession>
<dbReference type="Proteomes" id="UP001164472">
    <property type="component" value="Chromosome"/>
</dbReference>
<dbReference type="SMART" id="SM00881">
    <property type="entry name" value="CoA_binding"/>
    <property type="match status" value="1"/>
</dbReference>
<dbReference type="InterPro" id="IPR016181">
    <property type="entry name" value="Acyl_CoA_acyltransferase"/>
</dbReference>
<dbReference type="KEGG" id="asem:NNL22_04170"/>
<dbReference type="Pfam" id="PF13549">
    <property type="entry name" value="ATP-grasp_5"/>
    <property type="match status" value="1"/>
</dbReference>
<dbReference type="AlphaFoldDB" id="A0A9E8HJX8"/>
<dbReference type="SUPFAM" id="SSF55729">
    <property type="entry name" value="Acyl-CoA N-acyltransferases (Nat)"/>
    <property type="match status" value="1"/>
</dbReference>
<dbReference type="PROSITE" id="PS51186">
    <property type="entry name" value="GNAT"/>
    <property type="match status" value="1"/>
</dbReference>
<dbReference type="Pfam" id="PF13380">
    <property type="entry name" value="CoA_binding_2"/>
    <property type="match status" value="1"/>
</dbReference>
<sequence length="909" mass="101082">MSTRHLDALFNPKSIVILGASERSLNLGGIVLRNLLSSEYPGQLLVVNPNEYDNVHGIRCVKKVTKMPFTPDLAIVCTPPESVPRAIKKLGQMGVKTAMILTGGLSRTHSKSGRPLMYSVRDAAKASGIRILGPNTIGIMAPRNKVNATYLHMGALPGKIAFIGQSGTIASAVIDWAFSRGVGFSHFLTLGDSMDIDPDDLIDYLAQDRHTKAILLHIEMVPNPSRFISAVRAASRGKLVIGIKSGRVPESQWEPMPLADGITNGDAVFDALFRRAGILRVNGADEMFDALETLTRMKPVKKDTLAIMSNGLGPNVLAVDRLANLGGELAELSEKTIDAIAELMPPYWTRKNPIDLNYDASPETYSTVMDILAKDPNVSNVLVMYAPSLTEDSLQIADSVITKAKRARLNIFTCWLGQSTILDAREAFFEAGIPTFFSPEKAVKAFMHVVNHQRSQRLLKETPSSYSDYALDRAGARNIVHNAIRSGRNHLSNEEARQLIADYGVPTVETWYCDDIEEVVEIFKEVGGPINVTLLHEKSSHPFMEEKTGRGRYKTTIRRLNEEDTIISSCEELFVQYKEHFPNSGFLGYSVHRSHQHIGGLGFSLGITRDPKLGPLVVCGAAGASVNVMSDRRVALPPLNMVLAKDLLTQTYMYQLLKEYSYRPAQDIRAVCETLITLSQIVVDIPEIKGLEILPLLFNKGGVVAVDVAIDLGIPAKLSIQPYPAELTEWITLPKSKRRVEIRPIRGEDEPAHIEFHLKQSPESIRFRFFHYRKSFSHEELVQMVQIDYDREMVFVATVPKEEGAGNETLGTVRVWTDADNLQCEFAVMVSDELKGERLGFTLMNKMIEYCKSRGTVEMIGSVLPDNKPMLSLAEKLGFESKWDPEEEVMALRLPLNVPKDEWQKEQLK</sequence>
<dbReference type="SUPFAM" id="SSF51735">
    <property type="entry name" value="NAD(P)-binding Rossmann-fold domains"/>
    <property type="match status" value="1"/>
</dbReference>
<name>A0A9E8HJX8_9ALTE</name>
<gene>
    <name evidence="5" type="ORF">NNL22_04170</name>
</gene>
<evidence type="ECO:0000259" key="4">
    <source>
        <dbReference type="PROSITE" id="PS51186"/>
    </source>
</evidence>
<dbReference type="PANTHER" id="PTHR43334:SF1">
    <property type="entry name" value="3-HYDROXYPROPIONATE--COA LIGASE [ADP-FORMING]"/>
    <property type="match status" value="1"/>
</dbReference>
<dbReference type="Pfam" id="PF13302">
    <property type="entry name" value="Acetyltransf_3"/>
    <property type="match status" value="1"/>
</dbReference>
<reference evidence="5" key="1">
    <citation type="submission" date="2022-07" db="EMBL/GenBank/DDBJ databases">
        <title>Alkalimarinus sp. nov., isolated from gut of a Alitta virens.</title>
        <authorList>
            <person name="Yang A.I."/>
            <person name="Shin N.-R."/>
        </authorList>
    </citation>
    <scope>NUCLEOTIDE SEQUENCE</scope>
    <source>
        <strain evidence="5">FA028</strain>
    </source>
</reference>
<evidence type="ECO:0000313" key="5">
    <source>
        <dbReference type="EMBL" id="UZW75789.1"/>
    </source>
</evidence>
<proteinExistence type="predicted"/>
<keyword evidence="6" id="KW-1185">Reference proteome</keyword>
<dbReference type="GO" id="GO:0016874">
    <property type="term" value="F:ligase activity"/>
    <property type="evidence" value="ECO:0007669"/>
    <property type="project" value="UniProtKB-KW"/>
</dbReference>
<dbReference type="RefSeq" id="WP_251811538.1">
    <property type="nucleotide sequence ID" value="NZ_CP101527.1"/>
</dbReference>
<dbReference type="SUPFAM" id="SSF52210">
    <property type="entry name" value="Succinyl-CoA synthetase domains"/>
    <property type="match status" value="2"/>
</dbReference>
<keyword evidence="2" id="KW-0547">Nucleotide-binding</keyword>
<dbReference type="Pfam" id="PF13607">
    <property type="entry name" value="Succ_CoA_lig"/>
    <property type="match status" value="1"/>
</dbReference>
<dbReference type="Gene3D" id="3.40.630.30">
    <property type="match status" value="1"/>
</dbReference>
<dbReference type="Gene3D" id="3.30.1490.20">
    <property type="entry name" value="ATP-grasp fold, A domain"/>
    <property type="match status" value="1"/>
</dbReference>
<organism evidence="5 6">
    <name type="scientific">Alkalimarinus sediminis</name>
    <dbReference type="NCBI Taxonomy" id="1632866"/>
    <lineage>
        <taxon>Bacteria</taxon>
        <taxon>Pseudomonadati</taxon>
        <taxon>Pseudomonadota</taxon>
        <taxon>Gammaproteobacteria</taxon>
        <taxon>Alteromonadales</taxon>
        <taxon>Alteromonadaceae</taxon>
        <taxon>Alkalimarinus</taxon>
    </lineage>
</organism>
<evidence type="ECO:0000256" key="2">
    <source>
        <dbReference type="ARBA" id="ARBA00022741"/>
    </source>
</evidence>
<dbReference type="SUPFAM" id="SSF56059">
    <property type="entry name" value="Glutathione synthetase ATP-binding domain-like"/>
    <property type="match status" value="1"/>
</dbReference>
<dbReference type="InterPro" id="IPR032875">
    <property type="entry name" value="Succ_CoA_lig_flav_dom"/>
</dbReference>